<dbReference type="AlphaFoldDB" id="A0A843XIB2"/>
<organism evidence="1 2">
    <name type="scientific">Colocasia esculenta</name>
    <name type="common">Wild taro</name>
    <name type="synonym">Arum esculentum</name>
    <dbReference type="NCBI Taxonomy" id="4460"/>
    <lineage>
        <taxon>Eukaryota</taxon>
        <taxon>Viridiplantae</taxon>
        <taxon>Streptophyta</taxon>
        <taxon>Embryophyta</taxon>
        <taxon>Tracheophyta</taxon>
        <taxon>Spermatophyta</taxon>
        <taxon>Magnoliopsida</taxon>
        <taxon>Liliopsida</taxon>
        <taxon>Araceae</taxon>
        <taxon>Aroideae</taxon>
        <taxon>Colocasieae</taxon>
        <taxon>Colocasia</taxon>
    </lineage>
</organism>
<gene>
    <name evidence="1" type="ORF">Taro_051962</name>
</gene>
<reference evidence="1" key="1">
    <citation type="submission" date="2017-07" db="EMBL/GenBank/DDBJ databases">
        <title>Taro Niue Genome Assembly and Annotation.</title>
        <authorList>
            <person name="Atibalentja N."/>
            <person name="Keating K."/>
            <person name="Fields C.J."/>
        </authorList>
    </citation>
    <scope>NUCLEOTIDE SEQUENCE</scope>
    <source>
        <strain evidence="1">Niue_2</strain>
        <tissue evidence="1">Leaf</tissue>
    </source>
</reference>
<protein>
    <submittedName>
        <fullName evidence="1">Uncharacterized protein</fullName>
    </submittedName>
</protein>
<proteinExistence type="predicted"/>
<name>A0A843XIB2_COLES</name>
<dbReference type="Proteomes" id="UP000652761">
    <property type="component" value="Unassembled WGS sequence"/>
</dbReference>
<keyword evidence="2" id="KW-1185">Reference proteome</keyword>
<evidence type="ECO:0000313" key="1">
    <source>
        <dbReference type="EMBL" id="MQM18963.1"/>
    </source>
</evidence>
<feature type="non-terminal residue" evidence="1">
    <location>
        <position position="70"/>
    </location>
</feature>
<dbReference type="EMBL" id="NMUH01008551">
    <property type="protein sequence ID" value="MQM18963.1"/>
    <property type="molecule type" value="Genomic_DNA"/>
</dbReference>
<sequence length="70" mass="7648">YFNGESLDDEIASVPTSVDSSDWQTMCGKWTNGDKRETMTQLMAPSSGIDAKSHTTVTPKESFISVMGKD</sequence>
<evidence type="ECO:0000313" key="2">
    <source>
        <dbReference type="Proteomes" id="UP000652761"/>
    </source>
</evidence>
<dbReference type="OrthoDB" id="1433763at2759"/>
<accession>A0A843XIB2</accession>
<comment type="caution">
    <text evidence="1">The sequence shown here is derived from an EMBL/GenBank/DDBJ whole genome shotgun (WGS) entry which is preliminary data.</text>
</comment>